<evidence type="ECO:0000256" key="2">
    <source>
        <dbReference type="ARBA" id="ARBA00022723"/>
    </source>
</evidence>
<dbReference type="AlphaFoldDB" id="A0A9W9K211"/>
<dbReference type="PANTHER" id="PTHR46471">
    <property type="entry name" value="CHITIN DEACETYLASE"/>
    <property type="match status" value="1"/>
</dbReference>
<dbReference type="InterPro" id="IPR011330">
    <property type="entry name" value="Glyco_hydro/deAcase_b/a-brl"/>
</dbReference>
<proteinExistence type="predicted"/>
<evidence type="ECO:0000256" key="1">
    <source>
        <dbReference type="ARBA" id="ARBA00001941"/>
    </source>
</evidence>
<evidence type="ECO:0000256" key="6">
    <source>
        <dbReference type="ARBA" id="ARBA00023285"/>
    </source>
</evidence>
<evidence type="ECO:0000313" key="10">
    <source>
        <dbReference type="Proteomes" id="UP001149074"/>
    </source>
</evidence>
<reference evidence="9" key="1">
    <citation type="submission" date="2022-11" db="EMBL/GenBank/DDBJ databases">
        <authorList>
            <person name="Petersen C."/>
        </authorList>
    </citation>
    <scope>NUCLEOTIDE SEQUENCE</scope>
    <source>
        <strain evidence="9">IBT 30761</strain>
    </source>
</reference>
<dbReference type="Gene3D" id="3.20.20.370">
    <property type="entry name" value="Glycoside hydrolase/deacetylase"/>
    <property type="match status" value="1"/>
</dbReference>
<evidence type="ECO:0000256" key="3">
    <source>
        <dbReference type="ARBA" id="ARBA00022729"/>
    </source>
</evidence>
<dbReference type="CDD" id="cd10951">
    <property type="entry name" value="CE4_ClCDA_like"/>
    <property type="match status" value="1"/>
</dbReference>
<dbReference type="PANTHER" id="PTHR46471:SF2">
    <property type="entry name" value="CHITIN DEACETYLASE-RELATED"/>
    <property type="match status" value="1"/>
</dbReference>
<evidence type="ECO:0000256" key="7">
    <source>
        <dbReference type="SAM" id="SignalP"/>
    </source>
</evidence>
<accession>A0A9W9K211</accession>
<keyword evidence="5" id="KW-0119">Carbohydrate metabolism</keyword>
<feature type="chain" id="PRO_5040906889" description="NodB homology domain-containing protein" evidence="7">
    <location>
        <begin position="21"/>
        <end position="255"/>
    </location>
</feature>
<keyword evidence="3 7" id="KW-0732">Signal</keyword>
<evidence type="ECO:0000259" key="8">
    <source>
        <dbReference type="PROSITE" id="PS51677"/>
    </source>
</evidence>
<keyword evidence="10" id="KW-1185">Reference proteome</keyword>
<protein>
    <recommendedName>
        <fullName evidence="8">NodB homology domain-containing protein</fullName>
    </recommendedName>
</protein>
<comment type="cofactor">
    <cofactor evidence="1">
        <name>Co(2+)</name>
        <dbReference type="ChEBI" id="CHEBI:48828"/>
    </cofactor>
</comment>
<gene>
    <name evidence="9" type="ORF">N7532_008893</name>
</gene>
<keyword evidence="2" id="KW-0479">Metal-binding</keyword>
<feature type="domain" description="NodB homology" evidence="8">
    <location>
        <begin position="56"/>
        <end position="237"/>
    </location>
</feature>
<dbReference type="GO" id="GO:0005975">
    <property type="term" value="P:carbohydrate metabolic process"/>
    <property type="evidence" value="ECO:0007669"/>
    <property type="project" value="InterPro"/>
</dbReference>
<dbReference type="GO" id="GO:0046872">
    <property type="term" value="F:metal ion binding"/>
    <property type="evidence" value="ECO:0007669"/>
    <property type="project" value="UniProtKB-KW"/>
</dbReference>
<dbReference type="EMBL" id="JAPQKI010000009">
    <property type="protein sequence ID" value="KAJ5090209.1"/>
    <property type="molecule type" value="Genomic_DNA"/>
</dbReference>
<evidence type="ECO:0000256" key="5">
    <source>
        <dbReference type="ARBA" id="ARBA00023277"/>
    </source>
</evidence>
<evidence type="ECO:0000313" key="9">
    <source>
        <dbReference type="EMBL" id="KAJ5090209.1"/>
    </source>
</evidence>
<organism evidence="9 10">
    <name type="scientific">Penicillium argentinense</name>
    <dbReference type="NCBI Taxonomy" id="1131581"/>
    <lineage>
        <taxon>Eukaryota</taxon>
        <taxon>Fungi</taxon>
        <taxon>Dikarya</taxon>
        <taxon>Ascomycota</taxon>
        <taxon>Pezizomycotina</taxon>
        <taxon>Eurotiomycetes</taxon>
        <taxon>Eurotiomycetidae</taxon>
        <taxon>Eurotiales</taxon>
        <taxon>Aspergillaceae</taxon>
        <taxon>Penicillium</taxon>
    </lineage>
</organism>
<dbReference type="InterPro" id="IPR002509">
    <property type="entry name" value="NODB_dom"/>
</dbReference>
<dbReference type="Proteomes" id="UP001149074">
    <property type="component" value="Unassembled WGS sequence"/>
</dbReference>
<feature type="signal peptide" evidence="7">
    <location>
        <begin position="1"/>
        <end position="20"/>
    </location>
</feature>
<reference evidence="9" key="2">
    <citation type="journal article" date="2023" name="IMA Fungus">
        <title>Comparative genomic study of the Penicillium genus elucidates a diverse pangenome and 15 lateral gene transfer events.</title>
        <authorList>
            <person name="Petersen C."/>
            <person name="Sorensen T."/>
            <person name="Nielsen M.R."/>
            <person name="Sondergaard T.E."/>
            <person name="Sorensen J.L."/>
            <person name="Fitzpatrick D.A."/>
            <person name="Frisvad J.C."/>
            <person name="Nielsen K.L."/>
        </authorList>
    </citation>
    <scope>NUCLEOTIDE SEQUENCE</scope>
    <source>
        <strain evidence="9">IBT 30761</strain>
    </source>
</reference>
<dbReference type="SUPFAM" id="SSF88713">
    <property type="entry name" value="Glycoside hydrolase/deacetylase"/>
    <property type="match status" value="1"/>
</dbReference>
<dbReference type="GO" id="GO:0016810">
    <property type="term" value="F:hydrolase activity, acting on carbon-nitrogen (but not peptide) bonds"/>
    <property type="evidence" value="ECO:0007669"/>
    <property type="project" value="InterPro"/>
</dbReference>
<sequence>MHPLSILTTVLPFAATLSTAAPMDPHATRAEDALKTRQATTQVAVGSVIDRCTVPGTIALTFDDGPWIYTRSMLNTLAEHGAVATFFLNGVYIDQYPELVQRAVAEGHQIGSHTWSHPYLETLDYASIVSQMTTLEEALTRILGYFPTYMRIPYLMYNDLVLSAMSELQYHVVGTSIDTKDYENDDAGLIWQSFEKLRAGLDAGGSIVLAHDTHYNTVEVLADNILNEIAARGLRTVTVGECLGDPQELWYRTSR</sequence>
<evidence type="ECO:0000256" key="4">
    <source>
        <dbReference type="ARBA" id="ARBA00022801"/>
    </source>
</evidence>
<dbReference type="OrthoDB" id="2125469at2759"/>
<dbReference type="RefSeq" id="XP_056472190.1">
    <property type="nucleotide sequence ID" value="XM_056621384.1"/>
</dbReference>
<keyword evidence="6" id="KW-0170">Cobalt</keyword>
<dbReference type="GeneID" id="81360363"/>
<comment type="caution">
    <text evidence="9">The sequence shown here is derived from an EMBL/GenBank/DDBJ whole genome shotgun (WGS) entry which is preliminary data.</text>
</comment>
<keyword evidence="4" id="KW-0378">Hydrolase</keyword>
<dbReference type="Pfam" id="PF01522">
    <property type="entry name" value="Polysacc_deac_1"/>
    <property type="match status" value="1"/>
</dbReference>
<name>A0A9W9K211_9EURO</name>
<dbReference type="PROSITE" id="PS51677">
    <property type="entry name" value="NODB"/>
    <property type="match status" value="1"/>
</dbReference>